<dbReference type="PROSITE" id="PS00122">
    <property type="entry name" value="CARBOXYLESTERASE_B_1"/>
    <property type="match status" value="1"/>
</dbReference>
<dbReference type="EC" id="3.1.1.-" evidence="6"/>
<evidence type="ECO:0000256" key="2">
    <source>
        <dbReference type="ARBA" id="ARBA00022487"/>
    </source>
</evidence>
<dbReference type="Pfam" id="PF00135">
    <property type="entry name" value="COesterase"/>
    <property type="match status" value="1"/>
</dbReference>
<organism evidence="8">
    <name type="scientific">Cnaphalocrocis medinalis</name>
    <name type="common">Rice leaffolder moth</name>
    <dbReference type="NCBI Taxonomy" id="437488"/>
    <lineage>
        <taxon>Eukaryota</taxon>
        <taxon>Metazoa</taxon>
        <taxon>Ecdysozoa</taxon>
        <taxon>Arthropoda</taxon>
        <taxon>Hexapoda</taxon>
        <taxon>Insecta</taxon>
        <taxon>Pterygota</taxon>
        <taxon>Neoptera</taxon>
        <taxon>Endopterygota</taxon>
        <taxon>Lepidoptera</taxon>
        <taxon>Glossata</taxon>
        <taxon>Ditrysia</taxon>
        <taxon>Pyraloidea</taxon>
        <taxon>Crambidae</taxon>
        <taxon>Pyraustinae</taxon>
        <taxon>Cnaphalocrocis</taxon>
    </lineage>
</organism>
<dbReference type="AlphaFoldDB" id="A0A1U9X1T2"/>
<dbReference type="EMBL" id="KY021825">
    <property type="protein sequence ID" value="AQY62714.1"/>
    <property type="molecule type" value="mRNA"/>
</dbReference>
<proteinExistence type="evidence at transcript level"/>
<protein>
    <recommendedName>
        <fullName evidence="6">Carboxylic ester hydrolase</fullName>
        <ecNumber evidence="6">3.1.1.-</ecNumber>
    </recommendedName>
</protein>
<dbReference type="SUPFAM" id="SSF53474">
    <property type="entry name" value="alpha/beta-Hydrolases"/>
    <property type="match status" value="1"/>
</dbReference>
<dbReference type="InterPro" id="IPR019826">
    <property type="entry name" value="Carboxylesterase_B_AS"/>
</dbReference>
<dbReference type="InterPro" id="IPR029058">
    <property type="entry name" value="AB_hydrolase_fold"/>
</dbReference>
<evidence type="ECO:0000256" key="1">
    <source>
        <dbReference type="ARBA" id="ARBA00005964"/>
    </source>
</evidence>
<dbReference type="InterPro" id="IPR019819">
    <property type="entry name" value="Carboxylesterase_B_CS"/>
</dbReference>
<keyword evidence="2" id="KW-0719">Serine esterase</keyword>
<accession>A0A1U9X1T2</accession>
<dbReference type="GO" id="GO:0052689">
    <property type="term" value="F:carboxylic ester hydrolase activity"/>
    <property type="evidence" value="ECO:0007669"/>
    <property type="project" value="UniProtKB-KW"/>
</dbReference>
<feature type="domain" description="Carboxylesterase type B" evidence="7">
    <location>
        <begin position="6"/>
        <end position="522"/>
    </location>
</feature>
<dbReference type="ESTHER" id="cname-a0a1u9x1t2">
    <property type="family name" value="Carb_B_Arthropoda"/>
</dbReference>
<name>A0A1U9X1T2_CNAME</name>
<dbReference type="PANTHER" id="PTHR43142">
    <property type="entry name" value="CARBOXYLIC ESTER HYDROLASE"/>
    <property type="match status" value="1"/>
</dbReference>
<keyword evidence="3 6" id="KW-0378">Hydrolase</keyword>
<dbReference type="PANTHER" id="PTHR43142:SF1">
    <property type="entry name" value="CARBOXYLIC ESTER HYDROLASE"/>
    <property type="match status" value="1"/>
</dbReference>
<reference evidence="8" key="1">
    <citation type="submission" date="2016-10" db="EMBL/GenBank/DDBJ databases">
        <title>Identification of putative carboxylesterase genes from the rice leaffolder, Cnaphalocrocis medinalis.</title>
        <authorList>
            <person name="Liu S."/>
        </authorList>
    </citation>
    <scope>NUCLEOTIDE SEQUENCE</scope>
    <source>
        <strain evidence="8">HF</strain>
    </source>
</reference>
<evidence type="ECO:0000256" key="4">
    <source>
        <dbReference type="ARBA" id="ARBA00023157"/>
    </source>
</evidence>
<dbReference type="PROSITE" id="PS00941">
    <property type="entry name" value="CARBOXYLESTERASE_B_2"/>
    <property type="match status" value="1"/>
</dbReference>
<dbReference type="InterPro" id="IPR002018">
    <property type="entry name" value="CarbesteraseB"/>
</dbReference>
<evidence type="ECO:0000256" key="6">
    <source>
        <dbReference type="RuleBase" id="RU361235"/>
    </source>
</evidence>
<evidence type="ECO:0000313" key="8">
    <source>
        <dbReference type="EMBL" id="AQY62714.1"/>
    </source>
</evidence>
<evidence type="ECO:0000256" key="3">
    <source>
        <dbReference type="ARBA" id="ARBA00022801"/>
    </source>
</evidence>
<keyword evidence="4" id="KW-1015">Disulfide bond</keyword>
<keyword evidence="5" id="KW-0325">Glycoprotein</keyword>
<evidence type="ECO:0000259" key="7">
    <source>
        <dbReference type="Pfam" id="PF00135"/>
    </source>
</evidence>
<dbReference type="Gene3D" id="3.40.50.1820">
    <property type="entry name" value="alpha/beta hydrolase"/>
    <property type="match status" value="1"/>
</dbReference>
<sequence length="536" mass="60033">MDIMAFVEVSQGPLRGARSITDGGLEYNQFLGIPYAKPPVGNLRFQSPQSPEPWENVRDATQFDQNNISCQLNILTGGTTGSEDCLYLNVYTPEVTPEITLRPVMVFIHGGGFIGGNGTLKSENGPDYLLENGMVVVTINYRLGILGFLSLDIPEAAGNMGLKDQVKALEWIRDNISGFGGDKNNVTIMGLSAGSASVDYLMLSPLAKGLFHKAILQSGSTLNHWAINLKTEDFTQQFVTELGYKGSFDDKHAIYELLLKTPADKLVSLSYLVTEKYTSDRLSFGFVPTVEKDFGNGDAFLTTSPFKLLKEGRFNKVPAIRGFCNKEGALTCWMKAHILNKLKEKKDFANVWPCQLNSESKNKYNLKFSTIYFDCEKVDEVWEDFFGDIDFAAGISIAGKISSRYAPVYMYKFSYVGDINYCRNMAAIIPNLTPIPINGAMHGDDNTYVWKIDADAYKNPNEQDILVRKRMVKMFSDFAKTGEPVRSTTNLIQTTWEPYKESSPVYLGIDKELSILEDYEPKKIAIFEELYENHFP</sequence>
<comment type="similarity">
    <text evidence="1 6">Belongs to the type-B carboxylesterase/lipase family.</text>
</comment>
<evidence type="ECO:0000256" key="5">
    <source>
        <dbReference type="ARBA" id="ARBA00023180"/>
    </source>
</evidence>